<dbReference type="CDD" id="cd18552">
    <property type="entry name" value="ABC_6TM_MsbA_like"/>
    <property type="match status" value="1"/>
</dbReference>
<dbReference type="GO" id="GO:0005886">
    <property type="term" value="C:plasma membrane"/>
    <property type="evidence" value="ECO:0007669"/>
    <property type="project" value="UniProtKB-SubCell"/>
</dbReference>
<evidence type="ECO:0000256" key="2">
    <source>
        <dbReference type="ARBA" id="ARBA00022448"/>
    </source>
</evidence>
<evidence type="ECO:0000256" key="8">
    <source>
        <dbReference type="ARBA" id="ARBA00022989"/>
    </source>
</evidence>
<dbReference type="PANTHER" id="PTHR43394">
    <property type="entry name" value="ATP-DEPENDENT PERMEASE MDL1, MITOCHONDRIAL"/>
    <property type="match status" value="1"/>
</dbReference>
<dbReference type="InterPro" id="IPR039421">
    <property type="entry name" value="Type_1_exporter"/>
</dbReference>
<feature type="transmembrane region" description="Helical" evidence="11">
    <location>
        <begin position="272"/>
        <end position="295"/>
    </location>
</feature>
<keyword evidence="4 11" id="KW-0812">Transmembrane</keyword>
<dbReference type="PROSITE" id="PS00211">
    <property type="entry name" value="ABC_TRANSPORTER_1"/>
    <property type="match status" value="1"/>
</dbReference>
<evidence type="ECO:0000313" key="14">
    <source>
        <dbReference type="EMBL" id="PNS07816.1"/>
    </source>
</evidence>
<organism evidence="14 15">
    <name type="scientific">Solilutibacter silvestris</name>
    <dbReference type="NCBI Taxonomy" id="1645665"/>
    <lineage>
        <taxon>Bacteria</taxon>
        <taxon>Pseudomonadati</taxon>
        <taxon>Pseudomonadota</taxon>
        <taxon>Gammaproteobacteria</taxon>
        <taxon>Lysobacterales</taxon>
        <taxon>Lysobacteraceae</taxon>
        <taxon>Solilutibacter</taxon>
    </lineage>
</organism>
<dbReference type="GO" id="GO:0034040">
    <property type="term" value="F:ATPase-coupled lipid transmembrane transporter activity"/>
    <property type="evidence" value="ECO:0007669"/>
    <property type="project" value="InterPro"/>
</dbReference>
<keyword evidence="10 11" id="KW-0472">Membrane</keyword>
<feature type="transmembrane region" description="Helical" evidence="11">
    <location>
        <begin position="248"/>
        <end position="266"/>
    </location>
</feature>
<keyword evidence="2" id="KW-0813">Transport</keyword>
<keyword evidence="8 11" id="KW-1133">Transmembrane helix</keyword>
<evidence type="ECO:0000313" key="15">
    <source>
        <dbReference type="Proteomes" id="UP000236220"/>
    </source>
</evidence>
<proteinExistence type="predicted"/>
<dbReference type="Pfam" id="PF00005">
    <property type="entry name" value="ABC_tran"/>
    <property type="match status" value="1"/>
</dbReference>
<dbReference type="InterPro" id="IPR017871">
    <property type="entry name" value="ABC_transporter-like_CS"/>
</dbReference>
<keyword evidence="5" id="KW-0547">Nucleotide-binding</keyword>
<reference evidence="14 15" key="1">
    <citation type="submission" date="2017-08" db="EMBL/GenBank/DDBJ databases">
        <title>Lysobacter sylvestris genome.</title>
        <authorList>
            <person name="Zhang D.-C."/>
            <person name="Albuquerque L."/>
            <person name="Franca L."/>
            <person name="Froufe H.J.C."/>
            <person name="Barroso C."/>
            <person name="Egas C."/>
            <person name="Da Costa M."/>
            <person name="Margesin R."/>
        </authorList>
    </citation>
    <scope>NUCLEOTIDE SEQUENCE [LARGE SCALE GENOMIC DNA]</scope>
    <source>
        <strain evidence="14 15">AM20-91</strain>
    </source>
</reference>
<evidence type="ECO:0000259" key="13">
    <source>
        <dbReference type="PROSITE" id="PS50929"/>
    </source>
</evidence>
<evidence type="ECO:0000256" key="7">
    <source>
        <dbReference type="ARBA" id="ARBA00022967"/>
    </source>
</evidence>
<dbReference type="InterPro" id="IPR003439">
    <property type="entry name" value="ABC_transporter-like_ATP-bd"/>
</dbReference>
<dbReference type="GO" id="GO:0016887">
    <property type="term" value="F:ATP hydrolysis activity"/>
    <property type="evidence" value="ECO:0007669"/>
    <property type="project" value="InterPro"/>
</dbReference>
<feature type="transmembrane region" description="Helical" evidence="11">
    <location>
        <begin position="162"/>
        <end position="180"/>
    </location>
</feature>
<evidence type="ECO:0000256" key="4">
    <source>
        <dbReference type="ARBA" id="ARBA00022692"/>
    </source>
</evidence>
<comment type="subcellular location">
    <subcellularLocation>
        <location evidence="1">Cell membrane</location>
        <topology evidence="1">Multi-pass membrane protein</topology>
    </subcellularLocation>
</comment>
<sequence>MSAAKRTTRETYRRLLGYAKPYRGLIAAAVLGMALEAVSSAGILQLMKWIVDDIFNARQYIYLFPVVLVGLLLARGLFGLVGDYCIARGGRNVARDLRIQLMGKYLRLPGARFDQEPVPVMITRLGGDTEQVAQAAVDSLKVMVSNTFNIISTLGVMFYNSWRVSLVLLVLAPVLASIMGKVGSRYRRLNHEIQSASADMLQSADQALHAHQEVKTYGAQQAELSRYAEQNKRNVSLSLKVEVTRSSLSLFVQVLGAVGVAVMLVISAHEAAVGRLTSGTFFLLLTSMVNLVPLLRQITNVQSMLQRGISSADRVFEVLDAEDERDDGELHVERVRGELKFRHVSARYDGQNTSALDDVSFIARPGTVTAIVGRSGSGKSTLIKLIPRFYEPASGEILLDGQPLDDYRLGDLRRQIALVGQHVALFDGSVADNVAYGEMADADASRVRRAIEGANAAEFVDRLPKGLDTHVGERGGKLSGGQRQRVAIARALLKDAPILILDEATAALDNESERLVQDALDHLMPDRTTLVIAHRLSTIEHADQVLVLDHGRIVERGSHRELLGQGGVYAHLHAMQFREGA</sequence>
<protein>
    <submittedName>
        <fullName evidence="14">Lipid A export permease/ATP-binding protein MsbA</fullName>
    </submittedName>
</protein>
<comment type="caution">
    <text evidence="14">The sequence shown here is derived from an EMBL/GenBank/DDBJ whole genome shotgun (WGS) entry which is preliminary data.</text>
</comment>
<keyword evidence="9" id="KW-0445">Lipid transport</keyword>
<dbReference type="Proteomes" id="UP000236220">
    <property type="component" value="Unassembled WGS sequence"/>
</dbReference>
<dbReference type="SUPFAM" id="SSF90123">
    <property type="entry name" value="ABC transporter transmembrane region"/>
    <property type="match status" value="1"/>
</dbReference>
<dbReference type="PROSITE" id="PS50893">
    <property type="entry name" value="ABC_TRANSPORTER_2"/>
    <property type="match status" value="1"/>
</dbReference>
<feature type="transmembrane region" description="Helical" evidence="11">
    <location>
        <begin position="25"/>
        <end position="47"/>
    </location>
</feature>
<dbReference type="InterPro" id="IPR011527">
    <property type="entry name" value="ABC1_TM_dom"/>
</dbReference>
<dbReference type="OrthoDB" id="9806127at2"/>
<evidence type="ECO:0000256" key="3">
    <source>
        <dbReference type="ARBA" id="ARBA00022475"/>
    </source>
</evidence>
<dbReference type="FunFam" id="3.40.50.300:FF:000140">
    <property type="entry name" value="Lipid A export ATP-binding/permease protein MsbA"/>
    <property type="match status" value="1"/>
</dbReference>
<dbReference type="NCBIfam" id="TIGR02203">
    <property type="entry name" value="MsbA_lipidA"/>
    <property type="match status" value="1"/>
</dbReference>
<evidence type="ECO:0000256" key="9">
    <source>
        <dbReference type="ARBA" id="ARBA00023055"/>
    </source>
</evidence>
<dbReference type="InterPro" id="IPR011917">
    <property type="entry name" value="ABC_transpr_lipidA"/>
</dbReference>
<evidence type="ECO:0000256" key="11">
    <source>
        <dbReference type="SAM" id="Phobius"/>
    </source>
</evidence>
<dbReference type="GO" id="GO:0005524">
    <property type="term" value="F:ATP binding"/>
    <property type="evidence" value="ECO:0007669"/>
    <property type="project" value="UniProtKB-KW"/>
</dbReference>
<dbReference type="InterPro" id="IPR003593">
    <property type="entry name" value="AAA+_ATPase"/>
</dbReference>
<name>A0A2K1PYE5_9GAMM</name>
<dbReference type="RefSeq" id="WP_103075478.1">
    <property type="nucleotide sequence ID" value="NZ_NPZB01000002.1"/>
</dbReference>
<dbReference type="EMBL" id="NPZB01000002">
    <property type="protein sequence ID" value="PNS07816.1"/>
    <property type="molecule type" value="Genomic_DNA"/>
</dbReference>
<dbReference type="PANTHER" id="PTHR43394:SF1">
    <property type="entry name" value="ATP-BINDING CASSETTE SUB-FAMILY B MEMBER 10, MITOCHONDRIAL"/>
    <property type="match status" value="1"/>
</dbReference>
<evidence type="ECO:0000256" key="5">
    <source>
        <dbReference type="ARBA" id="ARBA00022741"/>
    </source>
</evidence>
<dbReference type="AlphaFoldDB" id="A0A2K1PYE5"/>
<dbReference type="PROSITE" id="PS50929">
    <property type="entry name" value="ABC_TM1F"/>
    <property type="match status" value="1"/>
</dbReference>
<feature type="transmembrane region" description="Helical" evidence="11">
    <location>
        <begin position="59"/>
        <end position="78"/>
    </location>
</feature>
<evidence type="ECO:0000256" key="1">
    <source>
        <dbReference type="ARBA" id="ARBA00004651"/>
    </source>
</evidence>
<keyword evidence="3" id="KW-1003">Cell membrane</keyword>
<evidence type="ECO:0000256" key="6">
    <source>
        <dbReference type="ARBA" id="ARBA00022840"/>
    </source>
</evidence>
<keyword evidence="15" id="KW-1185">Reference proteome</keyword>
<dbReference type="SMART" id="SM00382">
    <property type="entry name" value="AAA"/>
    <property type="match status" value="1"/>
</dbReference>
<accession>A0A2K1PYE5</accession>
<dbReference type="Pfam" id="PF00664">
    <property type="entry name" value="ABC_membrane"/>
    <property type="match status" value="1"/>
</dbReference>
<feature type="domain" description="ABC transmembrane type-1" evidence="13">
    <location>
        <begin position="27"/>
        <end position="307"/>
    </location>
</feature>
<dbReference type="GO" id="GO:0015421">
    <property type="term" value="F:ABC-type oligopeptide transporter activity"/>
    <property type="evidence" value="ECO:0007669"/>
    <property type="project" value="TreeGrafter"/>
</dbReference>
<dbReference type="Gene3D" id="1.20.1560.10">
    <property type="entry name" value="ABC transporter type 1, transmembrane domain"/>
    <property type="match status" value="1"/>
</dbReference>
<dbReference type="SUPFAM" id="SSF52540">
    <property type="entry name" value="P-loop containing nucleoside triphosphate hydrolases"/>
    <property type="match status" value="1"/>
</dbReference>
<dbReference type="InterPro" id="IPR027417">
    <property type="entry name" value="P-loop_NTPase"/>
</dbReference>
<keyword evidence="7" id="KW-1278">Translocase</keyword>
<dbReference type="InterPro" id="IPR036640">
    <property type="entry name" value="ABC1_TM_sf"/>
</dbReference>
<feature type="domain" description="ABC transporter" evidence="12">
    <location>
        <begin position="339"/>
        <end position="575"/>
    </location>
</feature>
<dbReference type="Gene3D" id="3.40.50.300">
    <property type="entry name" value="P-loop containing nucleotide triphosphate hydrolases"/>
    <property type="match status" value="1"/>
</dbReference>
<gene>
    <name evidence="14" type="ORF">Lysil_1992</name>
</gene>
<evidence type="ECO:0000259" key="12">
    <source>
        <dbReference type="PROSITE" id="PS50893"/>
    </source>
</evidence>
<evidence type="ECO:0000256" key="10">
    <source>
        <dbReference type="ARBA" id="ARBA00023136"/>
    </source>
</evidence>
<keyword evidence="6 14" id="KW-0067">ATP-binding</keyword>